<dbReference type="AlphaFoldDB" id="A0A146JWZ9"/>
<feature type="non-terminal residue" evidence="1">
    <location>
        <position position="1"/>
    </location>
</feature>
<name>A0A146JWZ9_9EUKA</name>
<gene>
    <name evidence="1" type="ORF">TPC1_31363</name>
</gene>
<dbReference type="EMBL" id="GDID01007464">
    <property type="protein sequence ID" value="JAP89142.1"/>
    <property type="molecule type" value="Transcribed_RNA"/>
</dbReference>
<protein>
    <submittedName>
        <fullName evidence="1">Uncharacterized protein</fullName>
    </submittedName>
</protein>
<proteinExistence type="predicted"/>
<reference evidence="1" key="1">
    <citation type="submission" date="2015-07" db="EMBL/GenBank/DDBJ databases">
        <title>Adaptation to a free-living lifestyle via gene acquisitions in the diplomonad Trepomonas sp. PC1.</title>
        <authorList>
            <person name="Xu F."/>
            <person name="Jerlstrom-Hultqvist J."/>
            <person name="Kolisko M."/>
            <person name="Simpson A.G.B."/>
            <person name="Roger A.J."/>
            <person name="Svard S.G."/>
            <person name="Andersson J.O."/>
        </authorList>
    </citation>
    <scope>NUCLEOTIDE SEQUENCE</scope>
    <source>
        <strain evidence="1">PC1</strain>
    </source>
</reference>
<sequence>FDFVGNSDPNKQYQILKEIQKLITQDDITIISNNLFLSAFFKAIPSMNQQSAFTAISIILRLSKVISLEYTTAFMNSQFLLYFDTITQKDALAQLRKLPNFDYLHALLYLVLTNLTLNPVLYVKLLQTDLLRFVQDFSSSSNVVFQFQIQCVASFVLRAESPHPYIKSLSTDLLLQFDVQLDVQVKFCILQALVSYFKVDGCEAGQIEKLLEAFDDSVGKNHKRIQALVFEFLAEKSIYQAELFQTVINKVCNYLQTDLCDEFAFVVSNLCSVKQLSKEIGRHTCVQKYLVKVQKKSQKKLLYRLVKGLLYYKETKIIDQDVVANICQMIKDDLLKKKEEPDLSILEALKNNSINATGWIQEFKWGETLEIS</sequence>
<accession>A0A146JWZ9</accession>
<evidence type="ECO:0000313" key="1">
    <source>
        <dbReference type="EMBL" id="JAP89142.1"/>
    </source>
</evidence>
<feature type="non-terminal residue" evidence="1">
    <location>
        <position position="372"/>
    </location>
</feature>
<organism evidence="1">
    <name type="scientific">Trepomonas sp. PC1</name>
    <dbReference type="NCBI Taxonomy" id="1076344"/>
    <lineage>
        <taxon>Eukaryota</taxon>
        <taxon>Metamonada</taxon>
        <taxon>Diplomonadida</taxon>
        <taxon>Hexamitidae</taxon>
        <taxon>Hexamitinae</taxon>
        <taxon>Trepomonas</taxon>
    </lineage>
</organism>